<evidence type="ECO:0000313" key="3">
    <source>
        <dbReference type="EMBL" id="SUS05398.1"/>
    </source>
</evidence>
<name>A0A380TD49_9ZZZZ</name>
<feature type="region of interest" description="Disordered" evidence="1">
    <location>
        <begin position="146"/>
        <end position="174"/>
    </location>
</feature>
<keyword evidence="2" id="KW-0812">Transmembrane</keyword>
<dbReference type="EMBL" id="UIDG01000105">
    <property type="protein sequence ID" value="SUS05398.1"/>
    <property type="molecule type" value="Genomic_DNA"/>
</dbReference>
<organism evidence="3">
    <name type="scientific">metagenome</name>
    <dbReference type="NCBI Taxonomy" id="256318"/>
    <lineage>
        <taxon>unclassified sequences</taxon>
        <taxon>metagenomes</taxon>
    </lineage>
</organism>
<keyword evidence="2" id="KW-0472">Membrane</keyword>
<keyword evidence="2" id="KW-1133">Transmembrane helix</keyword>
<sequence length="174" mass="20005">MNFFRALLRPDREELEMADRMIMVSAANLLDVGEFQFLQLAYHEWFGKDLPPPLVDRLFHRYMMESEVPPWARHYARLILARADGGRLDPNDRAYHRYDHAYRTSVPKGVQCFIGLVSILAFCLVASVIIADLGVRSPMSRLPPYFDREEFRKPTPSTTVDGGAEVPQAPHESR</sequence>
<gene>
    <name evidence="3" type="ORF">DF3PB_1930003</name>
</gene>
<accession>A0A380TD49</accession>
<evidence type="ECO:0000256" key="2">
    <source>
        <dbReference type="SAM" id="Phobius"/>
    </source>
</evidence>
<feature type="transmembrane region" description="Helical" evidence="2">
    <location>
        <begin position="113"/>
        <end position="135"/>
    </location>
</feature>
<dbReference type="AlphaFoldDB" id="A0A380TD49"/>
<protein>
    <submittedName>
        <fullName evidence="3">Uncharacterized protein</fullName>
    </submittedName>
</protein>
<evidence type="ECO:0000256" key="1">
    <source>
        <dbReference type="SAM" id="MobiDB-lite"/>
    </source>
</evidence>
<proteinExistence type="predicted"/>
<reference evidence="3" key="1">
    <citation type="submission" date="2018-07" db="EMBL/GenBank/DDBJ databases">
        <authorList>
            <person name="Quirk P.G."/>
            <person name="Krulwich T.A."/>
        </authorList>
    </citation>
    <scope>NUCLEOTIDE SEQUENCE</scope>
</reference>